<reference evidence="1 2" key="1">
    <citation type="journal article" date="2019" name="Front. Microbiol.">
        <title>Genomes of Neutrophilic Sulfur-Oxidizing Chemolithoautotrophs Representing 9 Proteobacterial Species From 8 Genera.</title>
        <authorList>
            <person name="Watanabe T."/>
            <person name="Kojima H."/>
            <person name="Umezawa K."/>
            <person name="Hori C."/>
            <person name="Takasuka T.E."/>
            <person name="Kato Y."/>
            <person name="Fukui M."/>
        </authorList>
    </citation>
    <scope>NUCLEOTIDE SEQUENCE [LARGE SCALE GENOMIC DNA]</scope>
    <source>
        <strain evidence="1 2">TTN</strain>
    </source>
</reference>
<dbReference type="Proteomes" id="UP000286806">
    <property type="component" value="Unassembled WGS sequence"/>
</dbReference>
<organism evidence="1 2">
    <name type="scientific">Sulfuriferula multivorans</name>
    <dbReference type="NCBI Taxonomy" id="1559896"/>
    <lineage>
        <taxon>Bacteria</taxon>
        <taxon>Pseudomonadati</taxon>
        <taxon>Pseudomonadota</taxon>
        <taxon>Betaproteobacteria</taxon>
        <taxon>Nitrosomonadales</taxon>
        <taxon>Sulfuricellaceae</taxon>
        <taxon>Sulfuriferula</taxon>
    </lineage>
</organism>
<proteinExistence type="predicted"/>
<dbReference type="EMBL" id="BGOW01000046">
    <property type="protein sequence ID" value="GBL47541.1"/>
    <property type="molecule type" value="Genomic_DNA"/>
</dbReference>
<evidence type="ECO:0000313" key="2">
    <source>
        <dbReference type="Proteomes" id="UP000286806"/>
    </source>
</evidence>
<dbReference type="AlphaFoldDB" id="A0A401JHR2"/>
<gene>
    <name evidence="1" type="ORF">SFMTTN_3382</name>
</gene>
<comment type="caution">
    <text evidence="1">The sequence shown here is derived from an EMBL/GenBank/DDBJ whole genome shotgun (WGS) entry which is preliminary data.</text>
</comment>
<keyword evidence="2" id="KW-1185">Reference proteome</keyword>
<name>A0A401JHR2_9PROT</name>
<protein>
    <submittedName>
        <fullName evidence="1">Uncharacterized protein</fullName>
    </submittedName>
</protein>
<accession>A0A401JHR2</accession>
<sequence>MPARKHFFKLPTKPVDNFVGNLFGTPLSNQRIKNFYPSLYF</sequence>
<evidence type="ECO:0000313" key="1">
    <source>
        <dbReference type="EMBL" id="GBL47541.1"/>
    </source>
</evidence>